<dbReference type="PANTHER" id="PTHR22807:SF30">
    <property type="entry name" value="28S RRNA (CYTOSINE(4447)-C(5))-METHYLTRANSFERASE-RELATED"/>
    <property type="match status" value="1"/>
</dbReference>
<gene>
    <name evidence="7" type="ORF">A2415_04385</name>
</gene>
<dbReference type="InterPro" id="IPR029063">
    <property type="entry name" value="SAM-dependent_MTases_sf"/>
</dbReference>
<dbReference type="InterPro" id="IPR049560">
    <property type="entry name" value="MeTrfase_RsmB-F_NOP2_cat"/>
</dbReference>
<dbReference type="PANTHER" id="PTHR22807">
    <property type="entry name" value="NOP2 YEAST -RELATED NOL1/NOP2/FMU SUN DOMAIN-CONTAINING"/>
    <property type="match status" value="1"/>
</dbReference>
<dbReference type="AlphaFoldDB" id="A0A1F4WIS0"/>
<comment type="similarity">
    <text evidence="5">Belongs to the class I-like SAM-binding methyltransferase superfamily. RsmB/NOP family.</text>
</comment>
<proteinExistence type="inferred from homology"/>
<feature type="binding site" evidence="5">
    <location>
        <position position="188"/>
    </location>
    <ligand>
        <name>S-adenosyl-L-methionine</name>
        <dbReference type="ChEBI" id="CHEBI:59789"/>
    </ligand>
</feature>
<evidence type="ECO:0000313" key="8">
    <source>
        <dbReference type="Proteomes" id="UP000179113"/>
    </source>
</evidence>
<evidence type="ECO:0000256" key="1">
    <source>
        <dbReference type="ARBA" id="ARBA00022603"/>
    </source>
</evidence>
<feature type="domain" description="SAM-dependent MTase RsmB/NOP-type" evidence="6">
    <location>
        <begin position="27"/>
        <end position="314"/>
    </location>
</feature>
<evidence type="ECO:0000313" key="7">
    <source>
        <dbReference type="EMBL" id="OGC69345.1"/>
    </source>
</evidence>
<keyword evidence="1 5" id="KW-0489">Methyltransferase</keyword>
<feature type="active site" description="Nucleophile" evidence="5">
    <location>
        <position position="242"/>
    </location>
</feature>
<feature type="binding site" evidence="5">
    <location>
        <begin position="117"/>
        <end position="123"/>
    </location>
    <ligand>
        <name>S-adenosyl-L-methionine</name>
        <dbReference type="ChEBI" id="CHEBI:59789"/>
    </ligand>
</feature>
<dbReference type="InterPro" id="IPR001678">
    <property type="entry name" value="MeTrfase_RsmB-F_NOP2_dom"/>
</dbReference>
<dbReference type="GO" id="GO:0008173">
    <property type="term" value="F:RNA methyltransferase activity"/>
    <property type="evidence" value="ECO:0007669"/>
    <property type="project" value="InterPro"/>
</dbReference>
<organism evidence="7 8">
    <name type="scientific">candidate division WWE3 bacterium RIFOXYC1_FULL_39_7</name>
    <dbReference type="NCBI Taxonomy" id="1802643"/>
    <lineage>
        <taxon>Bacteria</taxon>
        <taxon>Katanobacteria</taxon>
    </lineage>
</organism>
<evidence type="ECO:0000259" key="6">
    <source>
        <dbReference type="PROSITE" id="PS51686"/>
    </source>
</evidence>
<dbReference type="Proteomes" id="UP000179113">
    <property type="component" value="Unassembled WGS sequence"/>
</dbReference>
<dbReference type="GO" id="GO:0003723">
    <property type="term" value="F:RNA binding"/>
    <property type="evidence" value="ECO:0007669"/>
    <property type="project" value="UniProtKB-UniRule"/>
</dbReference>
<reference evidence="7 8" key="1">
    <citation type="journal article" date="2016" name="Nat. Commun.">
        <title>Thousands of microbial genomes shed light on interconnected biogeochemical processes in an aquifer system.</title>
        <authorList>
            <person name="Anantharaman K."/>
            <person name="Brown C.T."/>
            <person name="Hug L.A."/>
            <person name="Sharon I."/>
            <person name="Castelle C.J."/>
            <person name="Probst A.J."/>
            <person name="Thomas B.C."/>
            <person name="Singh A."/>
            <person name="Wilkins M.J."/>
            <person name="Karaoz U."/>
            <person name="Brodie E.L."/>
            <person name="Williams K.H."/>
            <person name="Hubbard S.S."/>
            <person name="Banfield J.F."/>
        </authorList>
    </citation>
    <scope>NUCLEOTIDE SEQUENCE [LARGE SCALE GENOMIC DNA]</scope>
</reference>
<comment type="caution">
    <text evidence="7">The sequence shown here is derived from an EMBL/GenBank/DDBJ whole genome shotgun (WGS) entry which is preliminary data.</text>
</comment>
<keyword evidence="2 5" id="KW-0808">Transferase</keyword>
<accession>A0A1F4WIS0</accession>
<evidence type="ECO:0000256" key="4">
    <source>
        <dbReference type="ARBA" id="ARBA00022884"/>
    </source>
</evidence>
<dbReference type="InterPro" id="IPR023267">
    <property type="entry name" value="RCMT"/>
</dbReference>
<dbReference type="EMBL" id="MEWA01000022">
    <property type="protein sequence ID" value="OGC69345.1"/>
    <property type="molecule type" value="Genomic_DNA"/>
</dbReference>
<evidence type="ECO:0000256" key="3">
    <source>
        <dbReference type="ARBA" id="ARBA00022691"/>
    </source>
</evidence>
<dbReference type="GO" id="GO:0001510">
    <property type="term" value="P:RNA methylation"/>
    <property type="evidence" value="ECO:0007669"/>
    <property type="project" value="InterPro"/>
</dbReference>
<dbReference type="Pfam" id="PF01189">
    <property type="entry name" value="Methyltr_RsmB-F"/>
    <property type="match status" value="1"/>
</dbReference>
<dbReference type="SUPFAM" id="SSF53335">
    <property type="entry name" value="S-adenosyl-L-methionine-dependent methyltransferases"/>
    <property type="match status" value="1"/>
</dbReference>
<dbReference type="PROSITE" id="PS51686">
    <property type="entry name" value="SAM_MT_RSMB_NOP"/>
    <property type="match status" value="1"/>
</dbReference>
<dbReference type="PRINTS" id="PR02008">
    <property type="entry name" value="RCMTFAMILY"/>
</dbReference>
<name>A0A1F4WIS0_UNCKA</name>
<keyword evidence="4 5" id="KW-0694">RNA-binding</keyword>
<dbReference type="CDD" id="cd02440">
    <property type="entry name" value="AdoMet_MTases"/>
    <property type="match status" value="1"/>
</dbReference>
<evidence type="ECO:0000256" key="5">
    <source>
        <dbReference type="PROSITE-ProRule" id="PRU01023"/>
    </source>
</evidence>
<dbReference type="Gene3D" id="3.40.50.150">
    <property type="entry name" value="Vaccinia Virus protein VP39"/>
    <property type="match status" value="1"/>
</dbReference>
<keyword evidence="3 5" id="KW-0949">S-adenosyl-L-methionine</keyword>
<protein>
    <recommendedName>
        <fullName evidence="6">SAM-dependent MTase RsmB/NOP-type domain-containing protein</fullName>
    </recommendedName>
</protein>
<feature type="binding site" evidence="5">
    <location>
        <position position="141"/>
    </location>
    <ligand>
        <name>S-adenosyl-L-methionine</name>
        <dbReference type="ChEBI" id="CHEBI:59789"/>
    </ligand>
</feature>
<feature type="binding site" evidence="5">
    <location>
        <position position="168"/>
    </location>
    <ligand>
        <name>S-adenosyl-L-methionine</name>
        <dbReference type="ChEBI" id="CHEBI:59789"/>
    </ligand>
</feature>
<evidence type="ECO:0000256" key="2">
    <source>
        <dbReference type="ARBA" id="ARBA00022679"/>
    </source>
</evidence>
<dbReference type="Gene3D" id="3.30.70.1170">
    <property type="entry name" value="Sun protein, domain 3"/>
    <property type="match status" value="1"/>
</dbReference>
<sequence>MEKITQNKKQVFLEHLANVYPDHFQKIVQELQHIRHLTFRINSLCQNSISAKELLELGYDVKNTEYFKSFFLNSLPEKSISHDDAVQAGQIYIQGLSSMIPAYELDPKPGENIMDLCAAPGSKTSLLADISHNKANITAADNNFGRLNATKANLQALNVQNVTFIKSDASVLSRNPEYINRFDKVLADVPCSNEGLIRDLDNYDFTYWNPKLAKHLPNLQKRILASGIQMLKPGGTLVYSTCTYSPEENEEVADWALRKFPDIALAELNFSAPNTTPGLTAWKNKELNPTLSKTLRVLPNELFDGFYVAKFVKRA</sequence>